<dbReference type="EMBL" id="JABFUD020000016">
    <property type="protein sequence ID" value="KAI5068891.1"/>
    <property type="molecule type" value="Genomic_DNA"/>
</dbReference>
<evidence type="ECO:0000313" key="1">
    <source>
        <dbReference type="EMBL" id="KAI5068891.1"/>
    </source>
</evidence>
<evidence type="ECO:0000313" key="2">
    <source>
        <dbReference type="Proteomes" id="UP000886520"/>
    </source>
</evidence>
<accession>A0A9D4ZDS0</accession>
<name>A0A9D4ZDS0_ADICA</name>
<organism evidence="1 2">
    <name type="scientific">Adiantum capillus-veneris</name>
    <name type="common">Maidenhair fern</name>
    <dbReference type="NCBI Taxonomy" id="13818"/>
    <lineage>
        <taxon>Eukaryota</taxon>
        <taxon>Viridiplantae</taxon>
        <taxon>Streptophyta</taxon>
        <taxon>Embryophyta</taxon>
        <taxon>Tracheophyta</taxon>
        <taxon>Polypodiopsida</taxon>
        <taxon>Polypodiidae</taxon>
        <taxon>Polypodiales</taxon>
        <taxon>Pteridineae</taxon>
        <taxon>Pteridaceae</taxon>
        <taxon>Vittarioideae</taxon>
        <taxon>Adiantum</taxon>
    </lineage>
</organism>
<protein>
    <submittedName>
        <fullName evidence="1">Uncharacterized protein</fullName>
    </submittedName>
</protein>
<keyword evidence="2" id="KW-1185">Reference proteome</keyword>
<gene>
    <name evidence="1" type="ORF">GOP47_0017236</name>
</gene>
<dbReference type="AlphaFoldDB" id="A0A9D4ZDS0"/>
<sequence length="155" mass="17245">MVGGRDHLGSKEASDAGHISIFGALYYHQPYFTLQPFPISPPLPMQIAVKASLSHVFVHQQCFPPLTAPAFQIQEVVVVNFAHYLHLLHKILYIHSIFYLLYGYCGAISQNVLIDHAGGPLPYAILRTNCVDICTVYEQTHKGARTLSKLTEPLS</sequence>
<comment type="caution">
    <text evidence="1">The sequence shown here is derived from an EMBL/GenBank/DDBJ whole genome shotgun (WGS) entry which is preliminary data.</text>
</comment>
<proteinExistence type="predicted"/>
<dbReference type="Proteomes" id="UP000886520">
    <property type="component" value="Chromosome 16"/>
</dbReference>
<reference evidence="1" key="1">
    <citation type="submission" date="2021-01" db="EMBL/GenBank/DDBJ databases">
        <title>Adiantum capillus-veneris genome.</title>
        <authorList>
            <person name="Fang Y."/>
            <person name="Liao Q."/>
        </authorList>
    </citation>
    <scope>NUCLEOTIDE SEQUENCE</scope>
    <source>
        <strain evidence="1">H3</strain>
        <tissue evidence="1">Leaf</tissue>
    </source>
</reference>